<accession>A0A665SYP7</accession>
<evidence type="ECO:0000256" key="10">
    <source>
        <dbReference type="SAM" id="Coils"/>
    </source>
</evidence>
<dbReference type="SUPFAM" id="SSF49348">
    <property type="entry name" value="Clathrin adaptor appendage domain"/>
    <property type="match status" value="1"/>
</dbReference>
<reference evidence="15" key="1">
    <citation type="submission" date="2021-04" db="EMBL/GenBank/DDBJ databases">
        <authorList>
            <consortium name="Wellcome Sanger Institute Data Sharing"/>
        </authorList>
    </citation>
    <scope>NUCLEOTIDE SEQUENCE [LARGE SCALE GENOMIC DNA]</scope>
</reference>
<evidence type="ECO:0000256" key="1">
    <source>
        <dbReference type="ARBA" id="ARBA00004150"/>
    </source>
</evidence>
<evidence type="ECO:0000256" key="6">
    <source>
        <dbReference type="ARBA" id="ARBA00022843"/>
    </source>
</evidence>
<feature type="domain" description="VHS" evidence="12">
    <location>
        <begin position="17"/>
        <end position="147"/>
    </location>
</feature>
<dbReference type="Pfam" id="PF18308">
    <property type="entry name" value="GGA_N-GAT"/>
    <property type="match status" value="1"/>
</dbReference>
<dbReference type="GO" id="GO:0035091">
    <property type="term" value="F:phosphatidylinositol binding"/>
    <property type="evidence" value="ECO:0007669"/>
    <property type="project" value="InterPro"/>
</dbReference>
<name>A0A665SYP7_ECHNA</name>
<proteinExistence type="inferred from homology"/>
<dbReference type="GO" id="GO:0006893">
    <property type="term" value="P:Golgi to plasma membrane transport"/>
    <property type="evidence" value="ECO:0007669"/>
    <property type="project" value="TreeGrafter"/>
</dbReference>
<dbReference type="GO" id="GO:0006886">
    <property type="term" value="P:intracellular protein transport"/>
    <property type="evidence" value="ECO:0007669"/>
    <property type="project" value="InterPro"/>
</dbReference>
<feature type="coiled-coil region" evidence="10">
    <location>
        <begin position="194"/>
        <end position="234"/>
    </location>
</feature>
<keyword evidence="4" id="KW-0813">Transport</keyword>
<keyword evidence="6" id="KW-0832">Ubl conjugation</keyword>
<dbReference type="InterPro" id="IPR041198">
    <property type="entry name" value="GGA_N-GAT"/>
</dbReference>
<evidence type="ECO:0000256" key="5">
    <source>
        <dbReference type="ARBA" id="ARBA00022753"/>
    </source>
</evidence>
<dbReference type="InterPro" id="IPR002014">
    <property type="entry name" value="VHS_dom"/>
</dbReference>
<dbReference type="SMART" id="SM00809">
    <property type="entry name" value="Alpha_adaptinC2"/>
    <property type="match status" value="1"/>
</dbReference>
<dbReference type="GO" id="GO:0005802">
    <property type="term" value="C:trans-Golgi network"/>
    <property type="evidence" value="ECO:0007669"/>
    <property type="project" value="InterPro"/>
</dbReference>
<dbReference type="InterPro" id="IPR008153">
    <property type="entry name" value="GAE_dom"/>
</dbReference>
<dbReference type="Gene3D" id="1.20.5.170">
    <property type="match status" value="1"/>
</dbReference>
<evidence type="ECO:0000256" key="7">
    <source>
        <dbReference type="ARBA" id="ARBA00022927"/>
    </source>
</evidence>
<dbReference type="InterPro" id="IPR038425">
    <property type="entry name" value="GAT_sf"/>
</dbReference>
<feature type="compositionally biased region" description="Low complexity" evidence="11">
    <location>
        <begin position="350"/>
        <end position="367"/>
    </location>
</feature>
<gene>
    <name evidence="15" type="primary">LOC115040112</name>
</gene>
<evidence type="ECO:0000313" key="16">
    <source>
        <dbReference type="Proteomes" id="UP000472264"/>
    </source>
</evidence>
<dbReference type="Pfam" id="PF03127">
    <property type="entry name" value="GAT"/>
    <property type="match status" value="1"/>
</dbReference>
<reference evidence="15" key="2">
    <citation type="submission" date="2025-08" db="UniProtKB">
        <authorList>
            <consortium name="Ensembl"/>
        </authorList>
    </citation>
    <scope>IDENTIFICATION</scope>
</reference>
<protein>
    <submittedName>
        <fullName evidence="15">ADP-ribosylation factor-binding protein GGA3-like</fullName>
    </submittedName>
</protein>
<feature type="region of interest" description="Disordered" evidence="11">
    <location>
        <begin position="342"/>
        <end position="386"/>
    </location>
</feature>
<evidence type="ECO:0000259" key="13">
    <source>
        <dbReference type="PROSITE" id="PS50180"/>
    </source>
</evidence>
<feature type="compositionally biased region" description="Basic and acidic residues" evidence="11">
    <location>
        <begin position="371"/>
        <end position="386"/>
    </location>
</feature>
<dbReference type="Proteomes" id="UP000472264">
    <property type="component" value="Chromosome 1"/>
</dbReference>
<dbReference type="GO" id="GO:0031267">
    <property type="term" value="F:small GTPase binding"/>
    <property type="evidence" value="ECO:0007669"/>
    <property type="project" value="InterPro"/>
</dbReference>
<feature type="region of interest" description="Disordered" evidence="11">
    <location>
        <begin position="298"/>
        <end position="327"/>
    </location>
</feature>
<keyword evidence="16" id="KW-1185">Reference proteome</keyword>
<dbReference type="InterPro" id="IPR013041">
    <property type="entry name" value="Clathrin_app_Ig-like_sf"/>
</dbReference>
<keyword evidence="9" id="KW-0472">Membrane</keyword>
<dbReference type="PROSITE" id="PS50179">
    <property type="entry name" value="VHS"/>
    <property type="match status" value="1"/>
</dbReference>
<dbReference type="PANTHER" id="PTHR45905">
    <property type="entry name" value="GOLGI-LOCALIZED, GAMMA-ADAPTIN EAR CONTAINING, ARF BINDING PROTEIN"/>
    <property type="match status" value="1"/>
</dbReference>
<organism evidence="15 16">
    <name type="scientific">Echeneis naucrates</name>
    <name type="common">Live sharksucker</name>
    <dbReference type="NCBI Taxonomy" id="173247"/>
    <lineage>
        <taxon>Eukaryota</taxon>
        <taxon>Metazoa</taxon>
        <taxon>Chordata</taxon>
        <taxon>Craniata</taxon>
        <taxon>Vertebrata</taxon>
        <taxon>Euteleostomi</taxon>
        <taxon>Actinopterygii</taxon>
        <taxon>Neopterygii</taxon>
        <taxon>Teleostei</taxon>
        <taxon>Neoteleostei</taxon>
        <taxon>Acanthomorphata</taxon>
        <taxon>Carangaria</taxon>
        <taxon>Carangiformes</taxon>
        <taxon>Echeneidae</taxon>
        <taxon>Echeneis</taxon>
    </lineage>
</organism>
<sequence>MAAGDSSATLESCLNQATNPNNQEDRWDCIQGFYQLVNQETDGPQVAVRLLAHKIQSPQEKEALQALTVLEACMNNCGEKFHREAAKFRFLNELIKLLTPKYFGAWTPQTVKDRVTEVLYGWTLWLKDEPKILEAYKMLKKQGIVKKDPKLPDTIIMAPPPQRNTDSVFDQEDKAQLLARLLKSTRPEDLQTANRLIKSTIQEEQEKAEKMLKRESTLKEAESSTKQLRELLKQHSVTGKSATPSDDVKAVYEHCDRLRPSLFRLASETMEDDAALAQILEINDELTLAVNAYKNQVGSRECNGGTEGSKHEERVLDRNSAPTSPREIKSYHLIDLSVLDSPKSRKKADSPPSFQSSFSPFLPSNLFKPAADQDHTESESDNEALKNSKSYYEDLIQLNEGIQMRNGDQSGGTGLLLRARGCGRSSTTSNGTNVWSLPENQQFPEVETRNMNQKNPKGLSGENMCPPQLLKNIFVPMETIKSSQLEPITLYDQGGVHVSLHFAKDSPPGHPDVAVVVISTVNTSALDVKDLVLQAAVPKTMLVKLQPASGTHLPPYNPLLPPPATSQVLLLANPQKRKVRLRYKLTLTHGDQQLNETGEIENFPDWTSLIGH</sequence>
<reference evidence="15" key="3">
    <citation type="submission" date="2025-09" db="UniProtKB">
        <authorList>
            <consortium name="Ensembl"/>
        </authorList>
    </citation>
    <scope>IDENTIFICATION</scope>
</reference>
<dbReference type="InterPro" id="IPR004152">
    <property type="entry name" value="GAT_dom"/>
</dbReference>
<dbReference type="GO" id="GO:0043130">
    <property type="term" value="F:ubiquitin binding"/>
    <property type="evidence" value="ECO:0007669"/>
    <property type="project" value="InterPro"/>
</dbReference>
<dbReference type="RefSeq" id="XP_029353211.1">
    <property type="nucleotide sequence ID" value="XM_029497351.1"/>
</dbReference>
<dbReference type="OrthoDB" id="447025at2759"/>
<keyword evidence="7" id="KW-0653">Protein transport</keyword>
<evidence type="ECO:0000256" key="11">
    <source>
        <dbReference type="SAM" id="MobiDB-lite"/>
    </source>
</evidence>
<keyword evidence="10" id="KW-0175">Coiled coil</keyword>
<feature type="domain" description="GAE" evidence="13">
    <location>
        <begin position="483"/>
        <end position="604"/>
    </location>
</feature>
<dbReference type="GeneID" id="115040112"/>
<dbReference type="PROSITE" id="PS50909">
    <property type="entry name" value="GAT"/>
    <property type="match status" value="1"/>
</dbReference>
<keyword evidence="5" id="KW-0967">Endosome</keyword>
<dbReference type="Pfam" id="PF00790">
    <property type="entry name" value="VHS"/>
    <property type="match status" value="1"/>
</dbReference>
<evidence type="ECO:0000259" key="12">
    <source>
        <dbReference type="PROSITE" id="PS50179"/>
    </source>
</evidence>
<dbReference type="Ensembl" id="ENSENLT00000002181.1">
    <property type="protein sequence ID" value="ENSENLP00000002009.1"/>
    <property type="gene ID" value="ENSENLG00000001024.1"/>
</dbReference>
<dbReference type="SMART" id="SM00288">
    <property type="entry name" value="VHS"/>
    <property type="match status" value="1"/>
</dbReference>
<evidence type="ECO:0000256" key="8">
    <source>
        <dbReference type="ARBA" id="ARBA00023034"/>
    </source>
</evidence>
<dbReference type="InterPro" id="IPR008942">
    <property type="entry name" value="ENTH_VHS"/>
</dbReference>
<evidence type="ECO:0000313" key="15">
    <source>
        <dbReference type="Ensembl" id="ENSENLP00000002009.1"/>
    </source>
</evidence>
<evidence type="ECO:0000259" key="14">
    <source>
        <dbReference type="PROSITE" id="PS50909"/>
    </source>
</evidence>
<dbReference type="Pfam" id="PF02883">
    <property type="entry name" value="Alpha_adaptinC2"/>
    <property type="match status" value="1"/>
</dbReference>
<dbReference type="Gene3D" id="1.25.40.90">
    <property type="match status" value="1"/>
</dbReference>
<dbReference type="InterPro" id="IPR027422">
    <property type="entry name" value="GGA1-3"/>
</dbReference>
<dbReference type="Gene3D" id="1.20.58.160">
    <property type="match status" value="1"/>
</dbReference>
<dbReference type="AlphaFoldDB" id="A0A665SYP7"/>
<evidence type="ECO:0000256" key="2">
    <source>
        <dbReference type="ARBA" id="ARBA00004220"/>
    </source>
</evidence>
<dbReference type="PROSITE" id="PS50180">
    <property type="entry name" value="GAE"/>
    <property type="match status" value="1"/>
</dbReference>
<dbReference type="InterPro" id="IPR008152">
    <property type="entry name" value="Clathrin_a/b/g-adaptin_app_Ig"/>
</dbReference>
<evidence type="ECO:0000256" key="4">
    <source>
        <dbReference type="ARBA" id="ARBA00022448"/>
    </source>
</evidence>
<evidence type="ECO:0000256" key="3">
    <source>
        <dbReference type="ARBA" id="ARBA00008099"/>
    </source>
</evidence>
<feature type="domain" description="GAT" evidence="14">
    <location>
        <begin position="171"/>
        <end position="298"/>
    </location>
</feature>
<feature type="compositionally biased region" description="Basic and acidic residues" evidence="11">
    <location>
        <begin position="308"/>
        <end position="317"/>
    </location>
</feature>
<dbReference type="PANTHER" id="PTHR45905:SF6">
    <property type="entry name" value="ADP-RIBOSYLATION FACTOR-BINDING PROTEIN GGA3"/>
    <property type="match status" value="1"/>
</dbReference>
<comment type="similarity">
    <text evidence="3">Belongs to the GGA protein family.</text>
</comment>
<evidence type="ECO:0000256" key="9">
    <source>
        <dbReference type="ARBA" id="ARBA00023136"/>
    </source>
</evidence>
<keyword evidence="8" id="KW-0333">Golgi apparatus</keyword>
<dbReference type="GO" id="GO:0031901">
    <property type="term" value="C:early endosome membrane"/>
    <property type="evidence" value="ECO:0007669"/>
    <property type="project" value="UniProtKB-SubCell"/>
</dbReference>
<dbReference type="InParanoid" id="A0A665SYP7"/>
<dbReference type="Gene3D" id="2.60.40.1230">
    <property type="match status" value="1"/>
</dbReference>
<dbReference type="SUPFAM" id="SSF89009">
    <property type="entry name" value="GAT-like domain"/>
    <property type="match status" value="1"/>
</dbReference>
<dbReference type="GO" id="GO:0034394">
    <property type="term" value="P:protein localization to cell surface"/>
    <property type="evidence" value="ECO:0007669"/>
    <property type="project" value="TreeGrafter"/>
</dbReference>
<dbReference type="SUPFAM" id="SSF48464">
    <property type="entry name" value="ENTH/VHS domain"/>
    <property type="match status" value="1"/>
</dbReference>
<dbReference type="OMA" id="HRKADSL"/>
<comment type="subcellular location">
    <subcellularLocation>
        <location evidence="2">Early endosome membrane</location>
        <topology evidence="2">Peripheral membrane protein</topology>
    </subcellularLocation>
    <subcellularLocation>
        <location evidence="1">Golgi apparatus</location>
        <location evidence="1">trans-Golgi network membrane</location>
        <topology evidence="1">Peripheral membrane protein</topology>
    </subcellularLocation>
</comment>